<organism evidence="2">
    <name type="scientific">Solanum chacoense</name>
    <name type="common">Chaco potato</name>
    <dbReference type="NCBI Taxonomy" id="4108"/>
    <lineage>
        <taxon>Eukaryota</taxon>
        <taxon>Viridiplantae</taxon>
        <taxon>Streptophyta</taxon>
        <taxon>Embryophyta</taxon>
        <taxon>Tracheophyta</taxon>
        <taxon>Spermatophyta</taxon>
        <taxon>Magnoliopsida</taxon>
        <taxon>eudicotyledons</taxon>
        <taxon>Gunneridae</taxon>
        <taxon>Pentapetalae</taxon>
        <taxon>asterids</taxon>
        <taxon>lamiids</taxon>
        <taxon>Solanales</taxon>
        <taxon>Solanaceae</taxon>
        <taxon>Solanoideae</taxon>
        <taxon>Solaneae</taxon>
        <taxon>Solanum</taxon>
    </lineage>
</organism>
<keyword evidence="1" id="KW-0732">Signal</keyword>
<feature type="chain" id="PRO_5006866323" evidence="1">
    <location>
        <begin position="17"/>
        <end position="93"/>
    </location>
</feature>
<sequence length="93" mass="11008">MASPLLLFSWITFLRFQHDFSTIVFPFQYLLLELRAHRKQPLYLHKVGLRLHTHHPPKPNLWDCTEYVVVKSCGYAPCFQERVLFCSVCGGKW</sequence>
<dbReference type="AlphaFoldDB" id="A0A0V0ICI1"/>
<evidence type="ECO:0000313" key="2">
    <source>
        <dbReference type="EMBL" id="JAP30195.1"/>
    </source>
</evidence>
<protein>
    <submittedName>
        <fullName evidence="2">Putative ovule protein</fullName>
    </submittedName>
</protein>
<evidence type="ECO:0000256" key="1">
    <source>
        <dbReference type="SAM" id="SignalP"/>
    </source>
</evidence>
<accession>A0A0V0ICI1</accession>
<name>A0A0V0ICI1_SOLCH</name>
<dbReference type="EMBL" id="GEDG01008316">
    <property type="protein sequence ID" value="JAP30195.1"/>
    <property type="molecule type" value="Transcribed_RNA"/>
</dbReference>
<feature type="signal peptide" evidence="1">
    <location>
        <begin position="1"/>
        <end position="16"/>
    </location>
</feature>
<proteinExistence type="predicted"/>
<reference evidence="2" key="1">
    <citation type="submission" date="2015-12" db="EMBL/GenBank/DDBJ databases">
        <title>Gene expression during late stages of embryo sac development: a critical building block for successful pollen-pistil interactions.</title>
        <authorList>
            <person name="Liu Y."/>
            <person name="Joly V."/>
            <person name="Sabar M."/>
            <person name="Matton D.P."/>
        </authorList>
    </citation>
    <scope>NUCLEOTIDE SEQUENCE</scope>
</reference>